<dbReference type="PANTHER" id="PTHR12419:SF10">
    <property type="entry name" value="DEUBIQUITINASE OTUD6B"/>
    <property type="match status" value="1"/>
</dbReference>
<dbReference type="InterPro" id="IPR038765">
    <property type="entry name" value="Papain-like_cys_pep_sf"/>
</dbReference>
<keyword evidence="4" id="KW-1185">Reference proteome</keyword>
<dbReference type="Pfam" id="PF02338">
    <property type="entry name" value="OTU"/>
    <property type="match status" value="1"/>
</dbReference>
<gene>
    <name evidence="3" type="ORF">PNOK_0030500</name>
</gene>
<dbReference type="InterPro" id="IPR050704">
    <property type="entry name" value="Peptidase_C85-like"/>
</dbReference>
<dbReference type="GO" id="GO:0016579">
    <property type="term" value="P:protein deubiquitination"/>
    <property type="evidence" value="ECO:0007669"/>
    <property type="project" value="TreeGrafter"/>
</dbReference>
<dbReference type="EMBL" id="NBII01000001">
    <property type="protein sequence ID" value="PAV23237.1"/>
    <property type="molecule type" value="Genomic_DNA"/>
</dbReference>
<proteinExistence type="predicted"/>
<dbReference type="InParanoid" id="A0A286UUI3"/>
<dbReference type="AlphaFoldDB" id="A0A286UUI3"/>
<comment type="caution">
    <text evidence="3">The sequence shown here is derived from an EMBL/GenBank/DDBJ whole genome shotgun (WGS) entry which is preliminary data.</text>
</comment>
<protein>
    <submittedName>
        <fullName evidence="3">Cysteine ase</fullName>
    </submittedName>
</protein>
<sequence>MGSKKKKSKTASSKQVDNLPPAPLPEVADDELLDDLFAQIDEKDSAAAREVATTTITQEAELEKGAEEVEAKPSKKDSKARFEARKLRKAAAQLARIPVNDDAELDKRIEEEARNEEETLKRICDDLNVELAEVIPDGHCLYASVADQLRIIGVLAPEYANYATTRAAAAAYISSNPDSFLPFLPSTEGEDGRGPNQEGIMGPLEFQRYCTNIRDTAVWGGEPEILALSRVYNIPIHVVQSTKPYIVKHDPPGVVSDNKDQNVVRISYHRRMYGLGEHYNSLRPKTLTNKLKKLVS</sequence>
<evidence type="ECO:0000256" key="1">
    <source>
        <dbReference type="SAM" id="MobiDB-lite"/>
    </source>
</evidence>
<feature type="domain" description="OTU" evidence="2">
    <location>
        <begin position="129"/>
        <end position="285"/>
    </location>
</feature>
<feature type="compositionally biased region" description="Basic and acidic residues" evidence="1">
    <location>
        <begin position="61"/>
        <end position="78"/>
    </location>
</feature>
<feature type="region of interest" description="Disordered" evidence="1">
    <location>
        <begin position="1"/>
        <end position="28"/>
    </location>
</feature>
<name>A0A286UUI3_9AGAM</name>
<evidence type="ECO:0000313" key="4">
    <source>
        <dbReference type="Proteomes" id="UP000217199"/>
    </source>
</evidence>
<reference evidence="3 4" key="1">
    <citation type="journal article" date="2017" name="Mol. Ecol.">
        <title>Comparative and population genomic landscape of Phellinus noxius: A hypervariable fungus causing root rot in trees.</title>
        <authorList>
            <person name="Chung C.L."/>
            <person name="Lee T.J."/>
            <person name="Akiba M."/>
            <person name="Lee H.H."/>
            <person name="Kuo T.H."/>
            <person name="Liu D."/>
            <person name="Ke H.M."/>
            <person name="Yokoi T."/>
            <person name="Roa M.B."/>
            <person name="Lu M.J."/>
            <person name="Chang Y.Y."/>
            <person name="Ann P.J."/>
            <person name="Tsai J.N."/>
            <person name="Chen C.Y."/>
            <person name="Tzean S.S."/>
            <person name="Ota Y."/>
            <person name="Hattori T."/>
            <person name="Sahashi N."/>
            <person name="Liou R.F."/>
            <person name="Kikuchi T."/>
            <person name="Tsai I.J."/>
        </authorList>
    </citation>
    <scope>NUCLEOTIDE SEQUENCE [LARGE SCALE GENOMIC DNA]</scope>
    <source>
        <strain evidence="3 4">FFPRI411160</strain>
    </source>
</reference>
<feature type="region of interest" description="Disordered" evidence="1">
    <location>
        <begin position="58"/>
        <end position="78"/>
    </location>
</feature>
<evidence type="ECO:0000259" key="2">
    <source>
        <dbReference type="PROSITE" id="PS50802"/>
    </source>
</evidence>
<dbReference type="OrthoDB" id="415023at2759"/>
<dbReference type="PANTHER" id="PTHR12419">
    <property type="entry name" value="OTU DOMAIN CONTAINING PROTEIN"/>
    <property type="match status" value="1"/>
</dbReference>
<organism evidence="3 4">
    <name type="scientific">Pyrrhoderma noxium</name>
    <dbReference type="NCBI Taxonomy" id="2282107"/>
    <lineage>
        <taxon>Eukaryota</taxon>
        <taxon>Fungi</taxon>
        <taxon>Dikarya</taxon>
        <taxon>Basidiomycota</taxon>
        <taxon>Agaricomycotina</taxon>
        <taxon>Agaricomycetes</taxon>
        <taxon>Hymenochaetales</taxon>
        <taxon>Hymenochaetaceae</taxon>
        <taxon>Pyrrhoderma</taxon>
    </lineage>
</organism>
<accession>A0A286UUI3</accession>
<dbReference type="Gene3D" id="3.90.70.80">
    <property type="match status" value="1"/>
</dbReference>
<dbReference type="SUPFAM" id="SSF54001">
    <property type="entry name" value="Cysteine proteinases"/>
    <property type="match status" value="1"/>
</dbReference>
<dbReference type="GO" id="GO:0004843">
    <property type="term" value="F:cysteine-type deubiquitinase activity"/>
    <property type="evidence" value="ECO:0007669"/>
    <property type="project" value="TreeGrafter"/>
</dbReference>
<dbReference type="InterPro" id="IPR003323">
    <property type="entry name" value="OTU_dom"/>
</dbReference>
<dbReference type="PROSITE" id="PS50802">
    <property type="entry name" value="OTU"/>
    <property type="match status" value="1"/>
</dbReference>
<dbReference type="FunCoup" id="A0A286UUI3">
    <property type="interactions" value="346"/>
</dbReference>
<dbReference type="STRING" id="2282107.A0A286UUI3"/>
<dbReference type="CDD" id="cd22748">
    <property type="entry name" value="OTU_OTUD6-like"/>
    <property type="match status" value="1"/>
</dbReference>
<evidence type="ECO:0000313" key="3">
    <source>
        <dbReference type="EMBL" id="PAV23237.1"/>
    </source>
</evidence>
<dbReference type="Proteomes" id="UP000217199">
    <property type="component" value="Unassembled WGS sequence"/>
</dbReference>